<protein>
    <submittedName>
        <fullName evidence="2">Beta-L-arabinobiosidase</fullName>
        <ecNumber evidence="2">3.2.1.187</ecNumber>
    </submittedName>
</protein>
<name>A0A1E3AAY6_9FIRM</name>
<dbReference type="Proteomes" id="UP000094067">
    <property type="component" value="Unassembled WGS sequence"/>
</dbReference>
<proteinExistence type="predicted"/>
<reference evidence="2 3" key="1">
    <citation type="submission" date="2016-07" db="EMBL/GenBank/DDBJ databases">
        <title>Characterization of isolates of Eisenbergiella tayi derived from blood cultures, using whole genome sequencing.</title>
        <authorList>
            <person name="Burdz T."/>
            <person name="Wiebe D."/>
            <person name="Huynh C."/>
            <person name="Bernard K."/>
        </authorList>
    </citation>
    <scope>NUCLEOTIDE SEQUENCE [LARGE SCALE GENOMIC DNA]</scope>
    <source>
        <strain evidence="2 3">NML 110608</strain>
    </source>
</reference>
<dbReference type="EMBL" id="MCGH01000002">
    <property type="protein sequence ID" value="ODM05779.1"/>
    <property type="molecule type" value="Genomic_DNA"/>
</dbReference>
<dbReference type="RefSeq" id="WP_069151943.1">
    <property type="nucleotide sequence ID" value="NZ_DAWDRA010000458.1"/>
</dbReference>
<accession>A0A1E3AAY6</accession>
<comment type="caution">
    <text evidence="2">The sequence shown here is derived from an EMBL/GenBank/DDBJ whole genome shotgun (WGS) entry which is preliminary data.</text>
</comment>
<keyword evidence="2" id="KW-0326">Glycosidase</keyword>
<organism evidence="2 3">
    <name type="scientific">Eisenbergiella tayi</name>
    <dbReference type="NCBI Taxonomy" id="1432052"/>
    <lineage>
        <taxon>Bacteria</taxon>
        <taxon>Bacillati</taxon>
        <taxon>Bacillota</taxon>
        <taxon>Clostridia</taxon>
        <taxon>Lachnospirales</taxon>
        <taxon>Lachnospiraceae</taxon>
        <taxon>Eisenbergiella</taxon>
    </lineage>
</organism>
<gene>
    <name evidence="2" type="primary">hypBA2</name>
    <name evidence="2" type="ORF">BEI61_01668</name>
</gene>
<dbReference type="Pfam" id="PF22422">
    <property type="entry name" value="MGH1-like_GH"/>
    <property type="match status" value="1"/>
</dbReference>
<dbReference type="Gene3D" id="1.50.10.10">
    <property type="match status" value="1"/>
</dbReference>
<evidence type="ECO:0000313" key="2">
    <source>
        <dbReference type="EMBL" id="ODM05779.1"/>
    </source>
</evidence>
<evidence type="ECO:0000313" key="3">
    <source>
        <dbReference type="Proteomes" id="UP000094067"/>
    </source>
</evidence>
<dbReference type="SUPFAM" id="SSF48208">
    <property type="entry name" value="Six-hairpin glycosidases"/>
    <property type="match status" value="1"/>
</dbReference>
<evidence type="ECO:0000259" key="1">
    <source>
        <dbReference type="Pfam" id="PF22422"/>
    </source>
</evidence>
<sequence length="688" mass="80207">MTMIIDTILEGKRRRLRTNPEKVLMDASGLRLWADYLDVEPGFSGRIDFIHKINIPSLFRIRCSAVKEYEPSQITWKPSHITLRFEKEGIRLKERKFITIYDTAVSCMTWENTGNSPFTLFLELGTEDGSFPTTYGKRLAAVYFCNGERIKEREWAVSPGEKKDLCVAVQICLEEETERMESACREIGKKFRSGKEGLDIHIKEYQSWFDKTPEFISDNPVIDKTWAYRWFIFRHNMMEPGIGNLKERYFCEGRSHKMSKTPYKPEGWEFSKLIPLSVPMHLLDLRWYQDKEYGSSILHTMRDNQDETGEFHCARVDGRGNPYANFFGWSVWQYYLVSGEKAFAQEALPVVKKQREAWKKVYGNEEDSLLIQYVHQLTGMEYQPSYWYFHDFPLDCRDDKKFTPLKRVDRNVYHYLNTLATAYLCGVCCDPEEERYRKEAEEIKKDILEKMWDGESGFFYDLHYQTDEKAYVKNIVGAFPFFAGITDENHVKCMETLFSEEFDTGCPFPSVSKECKVFTPEGGWMGQFFKGRNGCIWDGPAWPYANSIILDGIGRESLAKGHEWDEEFGRYFMKFTRLHYYGGDGETPYLVEHYNSMSGECISDDVDYSHSYYIDLVVKYIAGISVYPGKIVVEPLDIGLEHFCLNNLTIQGHDIRVCLEKENRKLTVSVDGEERGNCEGLGRLEVIL</sequence>
<feature type="domain" description="Mannosylglycerate hydrolase MGH1-like glycoside hydrolase" evidence="1">
    <location>
        <begin position="278"/>
        <end position="611"/>
    </location>
</feature>
<dbReference type="GO" id="GO:0005975">
    <property type="term" value="P:carbohydrate metabolic process"/>
    <property type="evidence" value="ECO:0007669"/>
    <property type="project" value="InterPro"/>
</dbReference>
<dbReference type="InterPro" id="IPR054491">
    <property type="entry name" value="MGH1-like_GH"/>
</dbReference>
<dbReference type="EC" id="3.2.1.187" evidence="2"/>
<keyword evidence="2" id="KW-0378">Hydrolase</keyword>
<dbReference type="GO" id="GO:0016798">
    <property type="term" value="F:hydrolase activity, acting on glycosyl bonds"/>
    <property type="evidence" value="ECO:0007669"/>
    <property type="project" value="UniProtKB-KW"/>
</dbReference>
<dbReference type="AlphaFoldDB" id="A0A1E3AAY6"/>
<dbReference type="InterPro" id="IPR012341">
    <property type="entry name" value="6hp_glycosidase-like_sf"/>
</dbReference>
<dbReference type="InterPro" id="IPR008928">
    <property type="entry name" value="6-hairpin_glycosidase_sf"/>
</dbReference>